<evidence type="ECO:0000313" key="4">
    <source>
        <dbReference type="EMBL" id="MFC7292534.1"/>
    </source>
</evidence>
<dbReference type="Pfam" id="PF10073">
    <property type="entry name" value="GapR_DNA-bd"/>
    <property type="match status" value="1"/>
</dbReference>
<gene>
    <name evidence="4" type="ORF">ACFQS8_12960</name>
</gene>
<dbReference type="InterPro" id="IPR046367">
    <property type="entry name" value="GapR-like_DNA-bd"/>
</dbReference>
<comment type="caution">
    <text evidence="4">The sequence shown here is derived from an EMBL/GenBank/DDBJ whole genome shotgun (WGS) entry which is preliminary data.</text>
</comment>
<keyword evidence="1" id="KW-0175">Coiled coil</keyword>
<proteinExistence type="predicted"/>
<dbReference type="RefSeq" id="WP_382168037.1">
    <property type="nucleotide sequence ID" value="NZ_JBHTBR010000005.1"/>
</dbReference>
<keyword evidence="5" id="KW-1185">Reference proteome</keyword>
<dbReference type="NCBIfam" id="NF010247">
    <property type="entry name" value="PRK13694.1"/>
    <property type="match status" value="1"/>
</dbReference>
<accession>A0ABW2INL3</accession>
<dbReference type="EMBL" id="JBHTBR010000005">
    <property type="protein sequence ID" value="MFC7292534.1"/>
    <property type="molecule type" value="Genomic_DNA"/>
</dbReference>
<evidence type="ECO:0000313" key="5">
    <source>
        <dbReference type="Proteomes" id="UP001596492"/>
    </source>
</evidence>
<feature type="coiled-coil region" evidence="1">
    <location>
        <begin position="22"/>
        <end position="49"/>
    </location>
</feature>
<name>A0ABW2INL3_9PROT</name>
<protein>
    <submittedName>
        <fullName evidence="4">DUF2312 domain-containing protein</fullName>
    </submittedName>
</protein>
<evidence type="ECO:0000256" key="2">
    <source>
        <dbReference type="SAM" id="MobiDB-lite"/>
    </source>
</evidence>
<evidence type="ECO:0000259" key="3">
    <source>
        <dbReference type="Pfam" id="PF10073"/>
    </source>
</evidence>
<sequence length="91" mass="10424">MDEEDNVIGAMGSMDPTTRDKLRQSIEKVERLEIEKKEVAEQIKEVFAEAKAFGFDPKAMKEVIKHRKMDPDKREEEELVLGTYLAALGEI</sequence>
<evidence type="ECO:0000256" key="1">
    <source>
        <dbReference type="SAM" id="Coils"/>
    </source>
</evidence>
<dbReference type="Proteomes" id="UP001596492">
    <property type="component" value="Unassembled WGS sequence"/>
</dbReference>
<feature type="region of interest" description="Disordered" evidence="2">
    <location>
        <begin position="1"/>
        <end position="21"/>
    </location>
</feature>
<reference evidence="5" key="1">
    <citation type="journal article" date="2019" name="Int. J. Syst. Evol. Microbiol.">
        <title>The Global Catalogue of Microorganisms (GCM) 10K type strain sequencing project: providing services to taxonomists for standard genome sequencing and annotation.</title>
        <authorList>
            <consortium name="The Broad Institute Genomics Platform"/>
            <consortium name="The Broad Institute Genome Sequencing Center for Infectious Disease"/>
            <person name="Wu L."/>
            <person name="Ma J."/>
        </authorList>
    </citation>
    <scope>NUCLEOTIDE SEQUENCE [LARGE SCALE GENOMIC DNA]</scope>
    <source>
        <strain evidence="5">CCUG 51308</strain>
    </source>
</reference>
<organism evidence="4 5">
    <name type="scientific">Hirschia litorea</name>
    <dbReference type="NCBI Taxonomy" id="1199156"/>
    <lineage>
        <taxon>Bacteria</taxon>
        <taxon>Pseudomonadati</taxon>
        <taxon>Pseudomonadota</taxon>
        <taxon>Alphaproteobacteria</taxon>
        <taxon>Hyphomonadales</taxon>
        <taxon>Hyphomonadaceae</taxon>
        <taxon>Hirschia</taxon>
    </lineage>
</organism>
<feature type="domain" description="GapR-like DNA-binding" evidence="3">
    <location>
        <begin position="19"/>
        <end position="89"/>
    </location>
</feature>